<dbReference type="GO" id="GO:0016787">
    <property type="term" value="F:hydrolase activity"/>
    <property type="evidence" value="ECO:0007669"/>
    <property type="project" value="UniProtKB-KW"/>
</dbReference>
<keyword evidence="1" id="KW-0472">Membrane</keyword>
<dbReference type="Pfam" id="PF04307">
    <property type="entry name" value="YdjM"/>
    <property type="match status" value="1"/>
</dbReference>
<dbReference type="InterPro" id="IPR007404">
    <property type="entry name" value="YdjM-like"/>
</dbReference>
<keyword evidence="1" id="KW-0812">Transmembrane</keyword>
<protein>
    <submittedName>
        <fullName evidence="2">Metal-dependent hydrolase</fullName>
    </submittedName>
</protein>
<accession>A0A932CQL3</accession>
<dbReference type="AlphaFoldDB" id="A0A932CQL3"/>
<evidence type="ECO:0000313" key="3">
    <source>
        <dbReference type="Proteomes" id="UP000769766"/>
    </source>
</evidence>
<keyword evidence="1" id="KW-1133">Transmembrane helix</keyword>
<dbReference type="EMBL" id="JACPRF010000365">
    <property type="protein sequence ID" value="MBI2877577.1"/>
    <property type="molecule type" value="Genomic_DNA"/>
</dbReference>
<feature type="transmembrane region" description="Helical" evidence="1">
    <location>
        <begin position="81"/>
        <end position="98"/>
    </location>
</feature>
<feature type="transmembrane region" description="Helical" evidence="1">
    <location>
        <begin position="30"/>
        <end position="47"/>
    </location>
</feature>
<sequence length="187" mass="20953">MRAHSHAIFGFAGAIALNTVVPYLPTRPDLLAGALAAIVLGGLVPDIDANESRIRQITHTNRRSGCLGLLVSWLMPAHRGLTHEPMVVLLLAALALWLRHLLLWAFALGYAFHLLSDALTRFGIPLLGRWRLHLLPKPFRIKTGSWAEHLISVILGMWLWFYGLHTVAIDWSPLITVWSGIRRFIHT</sequence>
<organism evidence="2 3">
    <name type="scientific">Tectimicrobiota bacterium</name>
    <dbReference type="NCBI Taxonomy" id="2528274"/>
    <lineage>
        <taxon>Bacteria</taxon>
        <taxon>Pseudomonadati</taxon>
        <taxon>Nitrospinota/Tectimicrobiota group</taxon>
        <taxon>Candidatus Tectimicrobiota</taxon>
    </lineage>
</organism>
<evidence type="ECO:0000313" key="2">
    <source>
        <dbReference type="EMBL" id="MBI2877577.1"/>
    </source>
</evidence>
<reference evidence="2" key="1">
    <citation type="submission" date="2020-07" db="EMBL/GenBank/DDBJ databases">
        <title>Huge and variable diversity of episymbiotic CPR bacteria and DPANN archaea in groundwater ecosystems.</title>
        <authorList>
            <person name="He C.Y."/>
            <person name="Keren R."/>
            <person name="Whittaker M."/>
            <person name="Farag I.F."/>
            <person name="Doudna J."/>
            <person name="Cate J.H.D."/>
            <person name="Banfield J.F."/>
        </authorList>
    </citation>
    <scope>NUCLEOTIDE SEQUENCE</scope>
    <source>
        <strain evidence="2">NC_groundwater_672_Ag_B-0.1um_62_36</strain>
    </source>
</reference>
<dbReference type="Proteomes" id="UP000769766">
    <property type="component" value="Unassembled WGS sequence"/>
</dbReference>
<comment type="caution">
    <text evidence="2">The sequence shown here is derived from an EMBL/GenBank/DDBJ whole genome shotgun (WGS) entry which is preliminary data.</text>
</comment>
<feature type="transmembrane region" description="Helical" evidence="1">
    <location>
        <begin position="7"/>
        <end position="24"/>
    </location>
</feature>
<name>A0A932CQL3_UNCTE</name>
<keyword evidence="2" id="KW-0378">Hydrolase</keyword>
<gene>
    <name evidence="2" type="ORF">HYY20_11920</name>
</gene>
<evidence type="ECO:0000256" key="1">
    <source>
        <dbReference type="SAM" id="Phobius"/>
    </source>
</evidence>
<proteinExistence type="predicted"/>